<evidence type="ECO:0000256" key="4">
    <source>
        <dbReference type="ARBA" id="ARBA00022692"/>
    </source>
</evidence>
<keyword evidence="7 10" id="KW-0472">Membrane</keyword>
<dbReference type="Pfam" id="PF02949">
    <property type="entry name" value="7tm_6"/>
    <property type="match status" value="1"/>
</dbReference>
<feature type="transmembrane region" description="Helical" evidence="10">
    <location>
        <begin position="60"/>
        <end position="80"/>
    </location>
</feature>
<comment type="caution">
    <text evidence="10">Lacks conserved residue(s) required for the propagation of feature annotation.</text>
</comment>
<keyword evidence="9 10" id="KW-0807">Transducer</keyword>
<dbReference type="GO" id="GO:0005886">
    <property type="term" value="C:plasma membrane"/>
    <property type="evidence" value="ECO:0007669"/>
    <property type="project" value="UniProtKB-SubCell"/>
</dbReference>
<keyword evidence="3 10" id="KW-0716">Sensory transduction</keyword>
<keyword evidence="12" id="KW-1185">Reference proteome</keyword>
<keyword evidence="2" id="KW-1003">Cell membrane</keyword>
<evidence type="ECO:0000256" key="6">
    <source>
        <dbReference type="ARBA" id="ARBA00022989"/>
    </source>
</evidence>
<evidence type="ECO:0000256" key="3">
    <source>
        <dbReference type="ARBA" id="ARBA00022606"/>
    </source>
</evidence>
<dbReference type="PANTHER" id="PTHR21137">
    <property type="entry name" value="ODORANT RECEPTOR"/>
    <property type="match status" value="1"/>
</dbReference>
<gene>
    <name evidence="11" type="ORF">HERILL_LOCUS10119</name>
</gene>
<evidence type="ECO:0000256" key="2">
    <source>
        <dbReference type="ARBA" id="ARBA00022475"/>
    </source>
</evidence>
<dbReference type="InterPro" id="IPR004117">
    <property type="entry name" value="7tm6_olfct_rcpt"/>
</dbReference>
<comment type="similarity">
    <text evidence="10">Belongs to the insect chemoreceptor superfamily. Heteromeric odorant receptor channel (TC 1.A.69) family.</text>
</comment>
<evidence type="ECO:0000256" key="10">
    <source>
        <dbReference type="RuleBase" id="RU351113"/>
    </source>
</evidence>
<feature type="transmembrane region" description="Helical" evidence="10">
    <location>
        <begin position="176"/>
        <end position="197"/>
    </location>
</feature>
<evidence type="ECO:0000256" key="8">
    <source>
        <dbReference type="ARBA" id="ARBA00023170"/>
    </source>
</evidence>
<keyword evidence="4 10" id="KW-0812">Transmembrane</keyword>
<dbReference type="OrthoDB" id="7548151at2759"/>
<feature type="transmembrane region" description="Helical" evidence="10">
    <location>
        <begin position="247"/>
        <end position="269"/>
    </location>
</feature>
<dbReference type="Proteomes" id="UP000594454">
    <property type="component" value="Chromosome 4"/>
</dbReference>
<dbReference type="GO" id="GO:0005549">
    <property type="term" value="F:odorant binding"/>
    <property type="evidence" value="ECO:0007669"/>
    <property type="project" value="InterPro"/>
</dbReference>
<dbReference type="EMBL" id="LR899012">
    <property type="protein sequence ID" value="CAD7087409.1"/>
    <property type="molecule type" value="Genomic_DNA"/>
</dbReference>
<protein>
    <recommendedName>
        <fullName evidence="10">Odorant receptor</fullName>
    </recommendedName>
</protein>
<evidence type="ECO:0000256" key="9">
    <source>
        <dbReference type="ARBA" id="ARBA00023224"/>
    </source>
</evidence>
<dbReference type="GO" id="GO:0004984">
    <property type="term" value="F:olfactory receptor activity"/>
    <property type="evidence" value="ECO:0007669"/>
    <property type="project" value="InterPro"/>
</dbReference>
<dbReference type="PANTHER" id="PTHR21137:SF35">
    <property type="entry name" value="ODORANT RECEPTOR 19A-RELATED"/>
    <property type="match status" value="1"/>
</dbReference>
<dbReference type="GO" id="GO:0007165">
    <property type="term" value="P:signal transduction"/>
    <property type="evidence" value="ECO:0007669"/>
    <property type="project" value="UniProtKB-KW"/>
</dbReference>
<accession>A0A7R8UUR6</accession>
<reference evidence="11 12" key="1">
    <citation type="submission" date="2020-11" db="EMBL/GenBank/DDBJ databases">
        <authorList>
            <person name="Wallbank WR R."/>
            <person name="Pardo Diaz C."/>
            <person name="Kozak K."/>
            <person name="Martin S."/>
            <person name="Jiggins C."/>
            <person name="Moest M."/>
            <person name="Warren A I."/>
            <person name="Generalovic N T."/>
            <person name="Byers J.R.P. K."/>
            <person name="Montejo-Kovacevich G."/>
            <person name="Yen C E."/>
        </authorList>
    </citation>
    <scope>NUCLEOTIDE SEQUENCE [LARGE SCALE GENOMIC DNA]</scope>
</reference>
<keyword evidence="5 10" id="KW-0552">Olfaction</keyword>
<dbReference type="InParanoid" id="A0A7R8UUR6"/>
<keyword evidence="6 10" id="KW-1133">Transmembrane helix</keyword>
<dbReference type="AlphaFoldDB" id="A0A7R8UUR6"/>
<evidence type="ECO:0000256" key="1">
    <source>
        <dbReference type="ARBA" id="ARBA00004651"/>
    </source>
</evidence>
<evidence type="ECO:0000256" key="7">
    <source>
        <dbReference type="ARBA" id="ARBA00023136"/>
    </source>
</evidence>
<keyword evidence="8 10" id="KW-0675">Receptor</keyword>
<sequence>MEILGNSFKPVIVMMKLSGVLPIEKWPRLQQVLFMITFGLMLSFNKDCIVGNLNQGEMRSVLITFSVTGTVLLSTFRYLVVRIRIGKILKLFKDLDAISFDKEQEVEHNFLQIVKKVKFLVKVSTVLFGSGMGSFVLHAVLIGRRILPLDVFFQVDYSKDFGRWIFLYIWQTLDFYAMWLASSISEIIPATILIILCGHLRSLGYQLTNLPTCPVGAFNNALKLWFIEYQKIKRACSDFEDIFSSQYFFEALLLCTNICGAILALILVTDWATCFFYFTMVTVLSFELFCPSLLGNLIQTRTEDLQFRLYSANWEEIKGTESMKAFLIFNEALKRPLSIRFGKIYVVNLDAFKTILKSAYSLLTIAYHFISNE</sequence>
<comment type="subcellular location">
    <subcellularLocation>
        <location evidence="1 10">Cell membrane</location>
        <topology evidence="1 10">Multi-pass membrane protein</topology>
    </subcellularLocation>
</comment>
<evidence type="ECO:0000313" key="11">
    <source>
        <dbReference type="EMBL" id="CAD7087409.1"/>
    </source>
</evidence>
<evidence type="ECO:0000256" key="5">
    <source>
        <dbReference type="ARBA" id="ARBA00022725"/>
    </source>
</evidence>
<proteinExistence type="inferred from homology"/>
<organism evidence="11 12">
    <name type="scientific">Hermetia illucens</name>
    <name type="common">Black soldier fly</name>
    <dbReference type="NCBI Taxonomy" id="343691"/>
    <lineage>
        <taxon>Eukaryota</taxon>
        <taxon>Metazoa</taxon>
        <taxon>Ecdysozoa</taxon>
        <taxon>Arthropoda</taxon>
        <taxon>Hexapoda</taxon>
        <taxon>Insecta</taxon>
        <taxon>Pterygota</taxon>
        <taxon>Neoptera</taxon>
        <taxon>Endopterygota</taxon>
        <taxon>Diptera</taxon>
        <taxon>Brachycera</taxon>
        <taxon>Stratiomyomorpha</taxon>
        <taxon>Stratiomyidae</taxon>
        <taxon>Hermetiinae</taxon>
        <taxon>Hermetia</taxon>
    </lineage>
</organism>
<name>A0A7R8UUR6_HERIL</name>
<feature type="transmembrane region" description="Helical" evidence="10">
    <location>
        <begin position="119"/>
        <end position="142"/>
    </location>
</feature>
<feature type="transmembrane region" description="Helical" evidence="10">
    <location>
        <begin position="275"/>
        <end position="298"/>
    </location>
</feature>
<evidence type="ECO:0000313" key="12">
    <source>
        <dbReference type="Proteomes" id="UP000594454"/>
    </source>
</evidence>